<evidence type="ECO:0000256" key="1">
    <source>
        <dbReference type="ARBA" id="ARBA00022723"/>
    </source>
</evidence>
<dbReference type="EMBL" id="BIFS01000002">
    <property type="protein sequence ID" value="GCE22339.1"/>
    <property type="molecule type" value="Genomic_DNA"/>
</dbReference>
<dbReference type="RefSeq" id="WP_126555036.1">
    <property type="nucleotide sequence ID" value="NZ_BIFS01000002.1"/>
</dbReference>
<name>A0A402ATE6_9CHLR</name>
<dbReference type="InterPro" id="IPR017810">
    <property type="entry name" value="Mycothiol_biosynthesis_MshB"/>
</dbReference>
<evidence type="ECO:0000313" key="4">
    <source>
        <dbReference type="Proteomes" id="UP000287188"/>
    </source>
</evidence>
<reference evidence="4" key="1">
    <citation type="submission" date="2018-12" db="EMBL/GenBank/DDBJ databases">
        <title>Tengunoibacter tsumagoiensis gen. nov., sp. nov., Dictyobacter kobayashii sp. nov., D. alpinus sp. nov., and D. joshuensis sp. nov. and description of Dictyobacteraceae fam. nov. within the order Ktedonobacterales isolated from Tengu-no-mugimeshi.</title>
        <authorList>
            <person name="Wang C.M."/>
            <person name="Zheng Y."/>
            <person name="Sakai Y."/>
            <person name="Toyoda A."/>
            <person name="Minakuchi Y."/>
            <person name="Abe K."/>
            <person name="Yokota A."/>
            <person name="Yabe S."/>
        </authorList>
    </citation>
    <scope>NUCLEOTIDE SEQUENCE [LARGE SCALE GENOMIC DNA]</scope>
    <source>
        <strain evidence="4">Uno11</strain>
    </source>
</reference>
<dbReference type="AlphaFoldDB" id="A0A402ATE6"/>
<evidence type="ECO:0000256" key="2">
    <source>
        <dbReference type="ARBA" id="ARBA00022801"/>
    </source>
</evidence>
<dbReference type="Pfam" id="PF02585">
    <property type="entry name" value="PIG-L"/>
    <property type="match status" value="1"/>
</dbReference>
<dbReference type="NCBIfam" id="TIGR03445">
    <property type="entry name" value="mycothiol_MshB"/>
    <property type="match status" value="1"/>
</dbReference>
<keyword evidence="4" id="KW-1185">Reference proteome</keyword>
<comment type="caution">
    <text evidence="3">The sequence shown here is derived from an EMBL/GenBank/DDBJ whole genome shotgun (WGS) entry which is preliminary data.</text>
</comment>
<accession>A0A402ATE6</accession>
<protein>
    <submittedName>
        <fullName evidence="3">GlcNAc-PI de-N-acetylase</fullName>
    </submittedName>
</protein>
<evidence type="ECO:0000313" key="3">
    <source>
        <dbReference type="EMBL" id="GCE22339.1"/>
    </source>
</evidence>
<dbReference type="OrthoDB" id="9815144at2"/>
<dbReference type="Gene3D" id="3.40.50.10320">
    <property type="entry name" value="LmbE-like"/>
    <property type="match status" value="1"/>
</dbReference>
<dbReference type="InterPro" id="IPR003737">
    <property type="entry name" value="GlcNAc_PI_deacetylase-related"/>
</dbReference>
<keyword evidence="1" id="KW-0479">Metal-binding</keyword>
<gene>
    <name evidence="3" type="ORF">KDK_61390</name>
</gene>
<keyword evidence="2" id="KW-0378">Hydrolase</keyword>
<sequence>MSQIEKEPLTFMAVHAHPDDEVMGTGGTFVHYTAQGVRTVLVTATLGEEGEIVDPALDEQAKAAMFPRLAEVRRQELQEAVKALNIQESRLLGFRDSGMAGTDSNNHPESFHQALFNEAVKRLVALIREFKPQVLVTYDAFGGYGHPDHIQANRITNAAFDAAGEARCFPELGLPAWQPARLYYTAMPRSMMVEAMKELQKSGVPGPWDNPAMNTAIMGTPDELITTRIDVRKYVDHKMKALAAHKTQISPDSFFFTVPEAQREQMLGYEYFVLVRSAQTPHNGALEQDLLAGLG</sequence>
<proteinExistence type="predicted"/>
<dbReference type="GO" id="GO:0046872">
    <property type="term" value="F:metal ion binding"/>
    <property type="evidence" value="ECO:0007669"/>
    <property type="project" value="UniProtKB-KW"/>
</dbReference>
<dbReference type="InterPro" id="IPR024078">
    <property type="entry name" value="LmbE-like_dom_sf"/>
</dbReference>
<dbReference type="GO" id="GO:0035595">
    <property type="term" value="F:N-acetylglucosaminylinositol deacetylase activity"/>
    <property type="evidence" value="ECO:0007669"/>
    <property type="project" value="InterPro"/>
</dbReference>
<dbReference type="PANTHER" id="PTHR12993">
    <property type="entry name" value="N-ACETYLGLUCOSAMINYL-PHOSPHATIDYLINOSITOL DE-N-ACETYLASE-RELATED"/>
    <property type="match status" value="1"/>
</dbReference>
<dbReference type="PANTHER" id="PTHR12993:SF26">
    <property type="entry name" value="1D-MYO-INOSITOL 2-ACETAMIDO-2-DEOXY-ALPHA-D-GLUCOPYRANOSIDE DEACETYLASE"/>
    <property type="match status" value="1"/>
</dbReference>
<dbReference type="Proteomes" id="UP000287188">
    <property type="component" value="Unassembled WGS sequence"/>
</dbReference>
<dbReference type="SUPFAM" id="SSF102588">
    <property type="entry name" value="LmbE-like"/>
    <property type="match status" value="1"/>
</dbReference>
<organism evidence="3 4">
    <name type="scientific">Dictyobacter kobayashii</name>
    <dbReference type="NCBI Taxonomy" id="2014872"/>
    <lineage>
        <taxon>Bacteria</taxon>
        <taxon>Bacillati</taxon>
        <taxon>Chloroflexota</taxon>
        <taxon>Ktedonobacteria</taxon>
        <taxon>Ktedonobacterales</taxon>
        <taxon>Dictyobacteraceae</taxon>
        <taxon>Dictyobacter</taxon>
    </lineage>
</organism>